<keyword evidence="3" id="KW-0812">Transmembrane</keyword>
<sequence length="1432" mass="147225">MASRSRRRTRPSSRVAILVALALSPDVVLAASNSPLVNFSPMGKVGLAGAFAGLDLVDNTTSVTFDPSTASLLSRASDGSLSKIASTNSGGSIFAGCTLGDVYYFAGSFSSVDGTNANNVASYSSSTNSISSLGQNGPDGVVHALYCDSSRKQVWAGGHFSTPGASVAVWDIASSSWSAAPFGGLTGAAAEVLSITSNSSQSSLYISGSFIASFGNGSVVINGTHNPNVPFSSGATPFSSSLVPVPLQGSQASAGPSSSDSNFNNINSTFCPAGADGPGNTWLAADGTQAVITVRKFSFLTARGIRLGNTFLDGRGTTAFSVATIPDNNVQQLHYLDPADNQNKTCTDSCPLLTDPTVPYQDFLFDSDMDVTGFQLTLSGWKGDGAGLHLLQLLSSGAFASAIDSQNGQSCFAPGPSNVTRTGVWTEKDVDTSIPSTIQAVLVSEVDVGTSQADGPSFTWMPYISASGEYDINLLVPGCTNFQDCPLRTSVQVTVFPGGGQNPWVTNITQQNTQDSATLIYRGAIVPTTPDFHATITMVLANSPEGSGQNGKYEIVADRVQLVLTNANVTSFNSTASSSNSSASISEQSFGFLEWPLSGTSTSSATPLAAIPTTAVTGMDNVGFGLLSALGGVGSVASTSDVIASVAQHPSGALFLGGKFSLTSGSANGASNIAVFKNGALTALPNNGLNGAVTSLVVDGDGLYVGGLFSDTAQASNGALKGIAVYSISGNTWSALQAGVNGAVTSLDIANNQVLIAGNFTELLTSSGSTIGQNAAGLAVWDISTSSWVNSGGFLVGAMTFVGNGTSTNPQFVAGRVTSSSKFGASGFVMLQNGQNGQPEVTPLGVQFDGSSVGNTTSNAVTLTRRAHHRRSVTSWIPNLNVLTIFKRQSTAATLAPLPSAAPAPAPAVLAGAFWTNTSTSQEVVIIGGNFSYTAGGASAQNLAVYNDNSKTVTALKGNQPNGTVRSLLVKNNFLYVGGTFAIQGVETNGFAIYDLANQRWDLGGVDELQAASGASVLVRSITDSTANDHTVIVAGSFAQAGSTPCRAICSLDTTTRKWTALGNGIQGDVSTVVYAGSDSLVAAGSIALADSTHANVASYALSNGTWSSVGDGSVIPGPVTAVEVNNNNKSSIFAAGRASDGSSSFLYYWDGKNWNSVGSTLQNATEVSQLTMVPLQNTHASNGIIEPDRVLMISGTLSDSSFGNASTALFDGASFIPYVVSTSQSGSPGTVAGLFSSIANFSFDQHHFLATGVVILISIAIAAGIVFLLALIEILWTLFARRDDKVAAINHEDLDADDDSAHRPSSLLEHINAATRSAIMQSPFGPHGEKEAGLTAATGAVAVQDDPFNGPDASNYVRAETPSDALVGGLDGEDQSRPAYARYSFDGKGEGELALRTGQELEILDDRDTAWWYARDTRTGQEGVVPAAYVY</sequence>
<evidence type="ECO:0000256" key="3">
    <source>
        <dbReference type="SAM" id="Phobius"/>
    </source>
</evidence>
<accession>A0A2G8SKC3</accession>
<organism evidence="6 7">
    <name type="scientific">Ganoderma sinense ZZ0214-1</name>
    <dbReference type="NCBI Taxonomy" id="1077348"/>
    <lineage>
        <taxon>Eukaryota</taxon>
        <taxon>Fungi</taxon>
        <taxon>Dikarya</taxon>
        <taxon>Basidiomycota</taxon>
        <taxon>Agaricomycotina</taxon>
        <taxon>Agaricomycetes</taxon>
        <taxon>Polyporales</taxon>
        <taxon>Polyporaceae</taxon>
        <taxon>Ganoderma</taxon>
    </lineage>
</organism>
<dbReference type="STRING" id="1077348.A0A2G8SKC3"/>
<dbReference type="Gene3D" id="2.30.30.40">
    <property type="entry name" value="SH3 Domains"/>
    <property type="match status" value="1"/>
</dbReference>
<keyword evidence="4" id="KW-0732">Signal</keyword>
<dbReference type="GO" id="GO:1902929">
    <property type="term" value="C:plasma membrane of growing cell tip"/>
    <property type="evidence" value="ECO:0007669"/>
    <property type="project" value="TreeGrafter"/>
</dbReference>
<dbReference type="SUPFAM" id="SSF50965">
    <property type="entry name" value="Galactose oxidase, central domain"/>
    <property type="match status" value="1"/>
</dbReference>
<dbReference type="InterPro" id="IPR048266">
    <property type="entry name" value="Rax2-like_second"/>
</dbReference>
<keyword evidence="3" id="KW-1133">Transmembrane helix</keyword>
<dbReference type="InterPro" id="IPR024982">
    <property type="entry name" value="Rax2-like_C"/>
</dbReference>
<dbReference type="InterPro" id="IPR001452">
    <property type="entry name" value="SH3_domain"/>
</dbReference>
<protein>
    <recommendedName>
        <fullName evidence="5">SH3 domain-containing protein</fullName>
    </recommendedName>
</protein>
<gene>
    <name evidence="6" type="ORF">GSI_03914</name>
</gene>
<evidence type="ECO:0000259" key="5">
    <source>
        <dbReference type="PROSITE" id="PS50002"/>
    </source>
</evidence>
<dbReference type="OrthoDB" id="2503993at2759"/>
<evidence type="ECO:0000256" key="4">
    <source>
        <dbReference type="SAM" id="SignalP"/>
    </source>
</evidence>
<dbReference type="SMART" id="SM00326">
    <property type="entry name" value="SH3"/>
    <property type="match status" value="1"/>
</dbReference>
<dbReference type="PANTHER" id="PTHR31778">
    <property type="entry name" value="BUD SITE SELECTION PROTEIN RAX2"/>
    <property type="match status" value="1"/>
</dbReference>
<keyword evidence="7" id="KW-1185">Reference proteome</keyword>
<dbReference type="SUPFAM" id="SSF117281">
    <property type="entry name" value="Kelch motif"/>
    <property type="match status" value="1"/>
</dbReference>
<dbReference type="Pfam" id="PF20842">
    <property type="entry name" value="Rax2_2"/>
    <property type="match status" value="1"/>
</dbReference>
<dbReference type="InterPro" id="IPR011043">
    <property type="entry name" value="Gal_Oxase/kelch_b-propeller"/>
</dbReference>
<feature type="chain" id="PRO_5013715138" description="SH3 domain-containing protein" evidence="4">
    <location>
        <begin position="31"/>
        <end position="1432"/>
    </location>
</feature>
<evidence type="ECO:0000313" key="7">
    <source>
        <dbReference type="Proteomes" id="UP000230002"/>
    </source>
</evidence>
<dbReference type="InterPro" id="IPR048265">
    <property type="entry name" value="Rax2-like_third"/>
</dbReference>
<dbReference type="Pfam" id="PF12768">
    <property type="entry name" value="Rax2"/>
    <property type="match status" value="2"/>
</dbReference>
<evidence type="ECO:0000256" key="1">
    <source>
        <dbReference type="ARBA" id="ARBA00022443"/>
    </source>
</evidence>
<reference evidence="6 7" key="1">
    <citation type="journal article" date="2015" name="Sci. Rep.">
        <title>Chromosome-level genome map provides insights into diverse defense mechanisms in the medicinal fungus Ganoderma sinense.</title>
        <authorList>
            <person name="Zhu Y."/>
            <person name="Xu J."/>
            <person name="Sun C."/>
            <person name="Zhou S."/>
            <person name="Xu H."/>
            <person name="Nelson D.R."/>
            <person name="Qian J."/>
            <person name="Song J."/>
            <person name="Luo H."/>
            <person name="Xiang L."/>
            <person name="Li Y."/>
            <person name="Xu Z."/>
            <person name="Ji A."/>
            <person name="Wang L."/>
            <person name="Lu S."/>
            <person name="Hayward A."/>
            <person name="Sun W."/>
            <person name="Li X."/>
            <person name="Schwartz D.C."/>
            <person name="Wang Y."/>
            <person name="Chen S."/>
        </authorList>
    </citation>
    <scope>NUCLEOTIDE SEQUENCE [LARGE SCALE GENOMIC DNA]</scope>
    <source>
        <strain evidence="6 7">ZZ0214-1</strain>
    </source>
</reference>
<keyword evidence="3" id="KW-0472">Membrane</keyword>
<dbReference type="Pfam" id="PF20843">
    <property type="entry name" value="Rax2_3"/>
    <property type="match status" value="1"/>
</dbReference>
<dbReference type="Proteomes" id="UP000230002">
    <property type="component" value="Unassembled WGS sequence"/>
</dbReference>
<dbReference type="Pfam" id="PF00018">
    <property type="entry name" value="SH3_1"/>
    <property type="match status" value="1"/>
</dbReference>
<proteinExistence type="predicted"/>
<comment type="caution">
    <text evidence="6">The sequence shown here is derived from an EMBL/GenBank/DDBJ whole genome shotgun (WGS) entry which is preliminary data.</text>
</comment>
<keyword evidence="1 2" id="KW-0728">SH3 domain</keyword>
<evidence type="ECO:0000256" key="2">
    <source>
        <dbReference type="PROSITE-ProRule" id="PRU00192"/>
    </source>
</evidence>
<dbReference type="InterPro" id="IPR015915">
    <property type="entry name" value="Kelch-typ_b-propeller"/>
</dbReference>
<feature type="domain" description="SH3" evidence="5">
    <location>
        <begin position="1375"/>
        <end position="1432"/>
    </location>
</feature>
<dbReference type="PANTHER" id="PTHR31778:SF2">
    <property type="entry name" value="BUD SITE SELECTION PROTEIN RAX2"/>
    <property type="match status" value="1"/>
</dbReference>
<name>A0A2G8SKC3_9APHY</name>
<dbReference type="SUPFAM" id="SSF50044">
    <property type="entry name" value="SH3-domain"/>
    <property type="match status" value="1"/>
</dbReference>
<dbReference type="EMBL" id="AYKW01000006">
    <property type="protein sequence ID" value="PIL34203.1"/>
    <property type="molecule type" value="Genomic_DNA"/>
</dbReference>
<feature type="transmembrane region" description="Helical" evidence="3">
    <location>
        <begin position="1249"/>
        <end position="1273"/>
    </location>
</feature>
<dbReference type="PROSITE" id="PS50002">
    <property type="entry name" value="SH3"/>
    <property type="match status" value="1"/>
</dbReference>
<evidence type="ECO:0000313" key="6">
    <source>
        <dbReference type="EMBL" id="PIL34203.1"/>
    </source>
</evidence>
<feature type="signal peptide" evidence="4">
    <location>
        <begin position="1"/>
        <end position="30"/>
    </location>
</feature>
<dbReference type="InterPro" id="IPR036028">
    <property type="entry name" value="SH3-like_dom_sf"/>
</dbReference>
<dbReference type="Gene3D" id="2.120.10.80">
    <property type="entry name" value="Kelch-type beta propeller"/>
    <property type="match status" value="1"/>
</dbReference>